<evidence type="ECO:0000256" key="5">
    <source>
        <dbReference type="ARBA" id="ARBA00023163"/>
    </source>
</evidence>
<keyword evidence="3" id="KW-0731">Sigma factor</keyword>
<comment type="similarity">
    <text evidence="1">Belongs to the sigma-70 factor family. ECF subfamily.</text>
</comment>
<dbReference type="InterPro" id="IPR007627">
    <property type="entry name" value="RNA_pol_sigma70_r2"/>
</dbReference>
<dbReference type="InterPro" id="IPR014284">
    <property type="entry name" value="RNA_pol_sigma-70_dom"/>
</dbReference>
<dbReference type="STRING" id="1547922.ISF6_3407"/>
<dbReference type="Pfam" id="PF08281">
    <property type="entry name" value="Sigma70_r4_2"/>
    <property type="match status" value="1"/>
</dbReference>
<name>A0A0K8NU97_PISS1</name>
<evidence type="ECO:0000259" key="6">
    <source>
        <dbReference type="Pfam" id="PF04542"/>
    </source>
</evidence>
<dbReference type="CDD" id="cd06171">
    <property type="entry name" value="Sigma70_r4"/>
    <property type="match status" value="1"/>
</dbReference>
<dbReference type="PANTHER" id="PTHR43133:SF8">
    <property type="entry name" value="RNA POLYMERASE SIGMA FACTOR HI_1459-RELATED"/>
    <property type="match status" value="1"/>
</dbReference>
<dbReference type="SUPFAM" id="SSF88659">
    <property type="entry name" value="Sigma3 and sigma4 domains of RNA polymerase sigma factors"/>
    <property type="match status" value="1"/>
</dbReference>
<dbReference type="GO" id="GO:0016987">
    <property type="term" value="F:sigma factor activity"/>
    <property type="evidence" value="ECO:0007669"/>
    <property type="project" value="UniProtKB-KW"/>
</dbReference>
<dbReference type="InterPro" id="IPR039425">
    <property type="entry name" value="RNA_pol_sigma-70-like"/>
</dbReference>
<accession>A0A0K8NU97</accession>
<dbReference type="AlphaFoldDB" id="A0A0K8NU97"/>
<gene>
    <name evidence="8" type="ORF">ISF6_3407</name>
</gene>
<comment type="caution">
    <text evidence="8">The sequence shown here is derived from an EMBL/GenBank/DDBJ whole genome shotgun (WGS) entry which is preliminary data.</text>
</comment>
<dbReference type="InterPro" id="IPR013324">
    <property type="entry name" value="RNA_pol_sigma_r3/r4-like"/>
</dbReference>
<evidence type="ECO:0000256" key="2">
    <source>
        <dbReference type="ARBA" id="ARBA00023015"/>
    </source>
</evidence>
<dbReference type="InterPro" id="IPR013249">
    <property type="entry name" value="RNA_pol_sigma70_r4_t2"/>
</dbReference>
<evidence type="ECO:0000256" key="3">
    <source>
        <dbReference type="ARBA" id="ARBA00023082"/>
    </source>
</evidence>
<dbReference type="EMBL" id="BBYR01000005">
    <property type="protein sequence ID" value="GAP33981.1"/>
    <property type="molecule type" value="Genomic_DNA"/>
</dbReference>
<evidence type="ECO:0000256" key="4">
    <source>
        <dbReference type="ARBA" id="ARBA00023125"/>
    </source>
</evidence>
<keyword evidence="5" id="KW-0804">Transcription</keyword>
<dbReference type="InterPro" id="IPR013325">
    <property type="entry name" value="RNA_pol_sigma_r2"/>
</dbReference>
<dbReference type="Gene3D" id="1.10.10.10">
    <property type="entry name" value="Winged helix-like DNA-binding domain superfamily/Winged helix DNA-binding domain"/>
    <property type="match status" value="1"/>
</dbReference>
<dbReference type="Pfam" id="PF04542">
    <property type="entry name" value="Sigma70_r2"/>
    <property type="match status" value="1"/>
</dbReference>
<organism evidence="8 9">
    <name type="scientific">Piscinibacter sakaiensis</name>
    <name type="common">Ideonella sakaiensis</name>
    <dbReference type="NCBI Taxonomy" id="1547922"/>
    <lineage>
        <taxon>Bacteria</taxon>
        <taxon>Pseudomonadati</taxon>
        <taxon>Pseudomonadota</taxon>
        <taxon>Betaproteobacteria</taxon>
        <taxon>Burkholderiales</taxon>
        <taxon>Sphaerotilaceae</taxon>
        <taxon>Piscinibacter</taxon>
    </lineage>
</organism>
<sequence>MALLIHMLFQSAESRYNLWVREHYRFLLRSAWALTGSRAIAEDVVQDCFASAWKHREQLRDATLARAWLFQIMRRAAYRHATPGMQSLDDEDQPEQAAPDAGLDDKLDVVKALARLAPIHREVLLLFYFDDMPTAQMAEALEIAPGTVLSRLARARDALKLAMGVPVQTPTGARVTPLRKTQP</sequence>
<keyword evidence="9" id="KW-1185">Reference proteome</keyword>
<dbReference type="SUPFAM" id="SSF88946">
    <property type="entry name" value="Sigma2 domain of RNA polymerase sigma factors"/>
    <property type="match status" value="1"/>
</dbReference>
<evidence type="ECO:0000313" key="8">
    <source>
        <dbReference type="EMBL" id="GAP33981.1"/>
    </source>
</evidence>
<feature type="domain" description="RNA polymerase sigma-70 region 2" evidence="6">
    <location>
        <begin position="20"/>
        <end position="80"/>
    </location>
</feature>
<evidence type="ECO:0000259" key="7">
    <source>
        <dbReference type="Pfam" id="PF08281"/>
    </source>
</evidence>
<proteinExistence type="inferred from homology"/>
<reference evidence="9" key="1">
    <citation type="submission" date="2015-07" db="EMBL/GenBank/DDBJ databases">
        <title>Discovery of a poly(ethylene terephthalate assimilation.</title>
        <authorList>
            <person name="Yoshida S."/>
            <person name="Hiraga K."/>
            <person name="Takehana T."/>
            <person name="Taniguchi I."/>
            <person name="Yamaji H."/>
            <person name="Maeda Y."/>
            <person name="Toyohara K."/>
            <person name="Miyamoto K."/>
            <person name="Kimura Y."/>
            <person name="Oda K."/>
        </authorList>
    </citation>
    <scope>NUCLEOTIDE SEQUENCE [LARGE SCALE GENOMIC DNA]</scope>
    <source>
        <strain evidence="9">NBRC 110686 / TISTR 2288 / 201-F6</strain>
    </source>
</reference>
<dbReference type="NCBIfam" id="TIGR02937">
    <property type="entry name" value="sigma70-ECF"/>
    <property type="match status" value="1"/>
</dbReference>
<evidence type="ECO:0000256" key="1">
    <source>
        <dbReference type="ARBA" id="ARBA00010641"/>
    </source>
</evidence>
<evidence type="ECO:0000313" key="9">
    <source>
        <dbReference type="Proteomes" id="UP000037660"/>
    </source>
</evidence>
<dbReference type="Proteomes" id="UP000037660">
    <property type="component" value="Unassembled WGS sequence"/>
</dbReference>
<feature type="domain" description="RNA polymerase sigma factor 70 region 4 type 2" evidence="7">
    <location>
        <begin position="108"/>
        <end position="159"/>
    </location>
</feature>
<protein>
    <submittedName>
        <fullName evidence="8">RNA polymerase sigma-70 factor, ECF subfamily</fullName>
    </submittedName>
</protein>
<keyword evidence="2" id="KW-0805">Transcription regulation</keyword>
<reference evidence="8 9" key="2">
    <citation type="journal article" date="2016" name="Science">
        <title>A bacterium that degrades and assimilates poly(ethylene terephthalate).</title>
        <authorList>
            <person name="Yoshida S."/>
            <person name="Hiraga K."/>
            <person name="Takehana T."/>
            <person name="Taniguchi I."/>
            <person name="Yamaji H."/>
            <person name="Maeda Y."/>
            <person name="Toyohara K."/>
            <person name="Miyamoto K."/>
            <person name="Kimura Y."/>
            <person name="Oda K."/>
        </authorList>
    </citation>
    <scope>NUCLEOTIDE SEQUENCE [LARGE SCALE GENOMIC DNA]</scope>
    <source>
        <strain evidence="9">NBRC 110686 / TISTR 2288 / 201-F6</strain>
    </source>
</reference>
<dbReference type="GO" id="GO:0006352">
    <property type="term" value="P:DNA-templated transcription initiation"/>
    <property type="evidence" value="ECO:0007669"/>
    <property type="project" value="InterPro"/>
</dbReference>
<dbReference type="InterPro" id="IPR036388">
    <property type="entry name" value="WH-like_DNA-bd_sf"/>
</dbReference>
<dbReference type="GO" id="GO:0003677">
    <property type="term" value="F:DNA binding"/>
    <property type="evidence" value="ECO:0007669"/>
    <property type="project" value="UniProtKB-KW"/>
</dbReference>
<dbReference type="PANTHER" id="PTHR43133">
    <property type="entry name" value="RNA POLYMERASE ECF-TYPE SIGMA FACTO"/>
    <property type="match status" value="1"/>
</dbReference>
<dbReference type="Gene3D" id="1.10.1740.10">
    <property type="match status" value="1"/>
</dbReference>
<keyword evidence="4" id="KW-0238">DNA-binding</keyword>